<comment type="caution">
    <text evidence="2">The sequence shown here is derived from an EMBL/GenBank/DDBJ whole genome shotgun (WGS) entry which is preliminary data.</text>
</comment>
<evidence type="ECO:0000313" key="3">
    <source>
        <dbReference type="Proteomes" id="UP000034181"/>
    </source>
</evidence>
<feature type="domain" description="GIY-YIG" evidence="1">
    <location>
        <begin position="24"/>
        <end position="102"/>
    </location>
</feature>
<dbReference type="Gene3D" id="3.40.1440.10">
    <property type="entry name" value="GIY-YIG endonuclease"/>
    <property type="match status" value="1"/>
</dbReference>
<dbReference type="InterPro" id="IPR000305">
    <property type="entry name" value="GIY-YIG_endonuc"/>
</dbReference>
<proteinExistence type="predicted"/>
<gene>
    <name evidence="2" type="ORF">US96_C0028G0018</name>
</gene>
<dbReference type="EMBL" id="LBUZ01000028">
    <property type="protein sequence ID" value="KKQ74694.1"/>
    <property type="molecule type" value="Genomic_DNA"/>
</dbReference>
<evidence type="ECO:0000259" key="1">
    <source>
        <dbReference type="PROSITE" id="PS50164"/>
    </source>
</evidence>
<dbReference type="PROSITE" id="PS50164">
    <property type="entry name" value="GIY_YIG"/>
    <property type="match status" value="1"/>
</dbReference>
<protein>
    <submittedName>
        <fullName evidence="2">Excinuclease ABC subunit C</fullName>
    </submittedName>
</protein>
<dbReference type="CDD" id="cd10449">
    <property type="entry name" value="GIY-YIG_SLX1_like"/>
    <property type="match status" value="1"/>
</dbReference>
<accession>A0A0G0MLY0</accession>
<dbReference type="SUPFAM" id="SSF82771">
    <property type="entry name" value="GIY-YIG endonuclease"/>
    <property type="match status" value="1"/>
</dbReference>
<organism evidence="2 3">
    <name type="scientific">Candidatus Woesebacteria bacterium GW2011_GWB1_38_5b</name>
    <dbReference type="NCBI Taxonomy" id="1618569"/>
    <lineage>
        <taxon>Bacteria</taxon>
        <taxon>Candidatus Woeseibacteriota</taxon>
    </lineage>
</organism>
<name>A0A0G0MLY0_9BACT</name>
<sequence length="104" mass="12300">MAEWPASRRQASESRRVGAGLKNKMYTVYILKSKNFPKTYVGHTNNKARRFLEHNEGRGTFSSRYKPWILIHEETFGSLKETIKREKYFKSAAGRRWIKKNLFS</sequence>
<evidence type="ECO:0000313" key="2">
    <source>
        <dbReference type="EMBL" id="KKQ74694.1"/>
    </source>
</evidence>
<reference evidence="2 3" key="1">
    <citation type="journal article" date="2015" name="Nature">
        <title>rRNA introns, odd ribosomes, and small enigmatic genomes across a large radiation of phyla.</title>
        <authorList>
            <person name="Brown C.T."/>
            <person name="Hug L.A."/>
            <person name="Thomas B.C."/>
            <person name="Sharon I."/>
            <person name="Castelle C.J."/>
            <person name="Singh A."/>
            <person name="Wilkins M.J."/>
            <person name="Williams K.H."/>
            <person name="Banfield J.F."/>
        </authorList>
    </citation>
    <scope>NUCLEOTIDE SEQUENCE [LARGE SCALE GENOMIC DNA]</scope>
</reference>
<dbReference type="InterPro" id="IPR035901">
    <property type="entry name" value="GIY-YIG_endonuc_sf"/>
</dbReference>
<dbReference type="AlphaFoldDB" id="A0A0G0MLY0"/>
<dbReference type="Proteomes" id="UP000034181">
    <property type="component" value="Unassembled WGS sequence"/>
</dbReference>
<dbReference type="Pfam" id="PF01541">
    <property type="entry name" value="GIY-YIG"/>
    <property type="match status" value="1"/>
</dbReference>